<sequence>MMVRLLVVVTSQVKSALFAPVKVGPLTLNHRVVMAPMTRQRADQPSGIPGDLPLEYYGQRVSEGGLIISEAIAVSRLGHGGYGSPGLWNDEQVAGWRRITDAVHDAGGFIFAQLWHTGRRSHVTTSFQTPVSPSLDPSFWANPANTVSTEQGYAPVSPHRALDVGEIPSVVEEFAAAARNAAAAGFDGVELHAAYGFLLDQFLQDGSNQRTDRYGGSVANRARLLMEVVEAVSAVRGADRVAVRISPSSTFNDIHDSDPHALFGHVAAALDGVGLAYLHVIEPRVSGFTLIDAHAGPVASQELRKSFSGTMIAAGGFEPDTAEAALTAGDGADLIAFARHFVSNPDLPERIAKGLPLSPYNRDTFYTPLQAHGYIDYPPYRDIESASA</sequence>
<dbReference type="FunFam" id="3.20.20.70:FF:000059">
    <property type="entry name" value="N-ethylmaleimide reductase, FMN-linked"/>
    <property type="match status" value="1"/>
</dbReference>
<dbReference type="GO" id="GO:0016628">
    <property type="term" value="F:oxidoreductase activity, acting on the CH-CH group of donors, NAD or NADP as acceptor"/>
    <property type="evidence" value="ECO:0007669"/>
    <property type="project" value="UniProtKB-ARBA"/>
</dbReference>
<dbReference type="STRING" id="53378.BRW65_17995"/>
<accession>A0A1Q4HS45</accession>
<dbReference type="GO" id="GO:0010181">
    <property type="term" value="F:FMN binding"/>
    <property type="evidence" value="ECO:0007669"/>
    <property type="project" value="InterPro"/>
</dbReference>
<protein>
    <submittedName>
        <fullName evidence="5">Alkene reductase</fullName>
    </submittedName>
</protein>
<dbReference type="AlphaFoldDB" id="A0A1Q4HS45"/>
<dbReference type="SUPFAM" id="SSF51395">
    <property type="entry name" value="FMN-linked oxidoreductases"/>
    <property type="match status" value="1"/>
</dbReference>
<dbReference type="EMBL" id="MPNT01000016">
    <property type="protein sequence ID" value="OJZ71984.1"/>
    <property type="molecule type" value="Genomic_DNA"/>
</dbReference>
<dbReference type="InterPro" id="IPR013785">
    <property type="entry name" value="Aldolase_TIM"/>
</dbReference>
<gene>
    <name evidence="5" type="ORF">BRW65_17995</name>
</gene>
<dbReference type="Gene3D" id="3.20.20.70">
    <property type="entry name" value="Aldolase class I"/>
    <property type="match status" value="1"/>
</dbReference>
<organism evidence="5 6">
    <name type="scientific">Mycobacterium paraffinicum</name>
    <dbReference type="NCBI Taxonomy" id="53378"/>
    <lineage>
        <taxon>Bacteria</taxon>
        <taxon>Bacillati</taxon>
        <taxon>Actinomycetota</taxon>
        <taxon>Actinomycetes</taxon>
        <taxon>Mycobacteriales</taxon>
        <taxon>Mycobacteriaceae</taxon>
        <taxon>Mycobacterium</taxon>
    </lineage>
</organism>
<dbReference type="InterPro" id="IPR045247">
    <property type="entry name" value="Oye-like"/>
</dbReference>
<feature type="domain" description="NADH:flavin oxidoreductase/NADH oxidase N-terminal" evidence="4">
    <location>
        <begin position="17"/>
        <end position="357"/>
    </location>
</feature>
<evidence type="ECO:0000259" key="4">
    <source>
        <dbReference type="Pfam" id="PF00724"/>
    </source>
</evidence>
<evidence type="ECO:0000256" key="1">
    <source>
        <dbReference type="ARBA" id="ARBA00001917"/>
    </source>
</evidence>
<dbReference type="PANTHER" id="PTHR22893:SF98">
    <property type="entry name" value="OXIDOREDUCTASE"/>
    <property type="match status" value="1"/>
</dbReference>
<dbReference type="GO" id="GO:0005829">
    <property type="term" value="C:cytosol"/>
    <property type="evidence" value="ECO:0007669"/>
    <property type="project" value="TreeGrafter"/>
</dbReference>
<dbReference type="CDD" id="cd02933">
    <property type="entry name" value="OYE_like_FMN"/>
    <property type="match status" value="1"/>
</dbReference>
<dbReference type="Pfam" id="PF00724">
    <property type="entry name" value="Oxidored_FMN"/>
    <property type="match status" value="1"/>
</dbReference>
<name>A0A1Q4HS45_9MYCO</name>
<reference evidence="5 6" key="1">
    <citation type="submission" date="2016-11" db="EMBL/GenBank/DDBJ databases">
        <title>Genome sequences of unsequenced Mycobacteria.</title>
        <authorList>
            <person name="Greninger A.L."/>
            <person name="Fang F."/>
            <person name="Jerome K.R."/>
        </authorList>
    </citation>
    <scope>NUCLEOTIDE SEQUENCE [LARGE SCALE GENOMIC DNA]</scope>
    <source>
        <strain evidence="5 6">M11</strain>
    </source>
</reference>
<keyword evidence="3" id="KW-0560">Oxidoreductase</keyword>
<proteinExistence type="inferred from homology"/>
<comment type="similarity">
    <text evidence="2">Belongs to the NADH:flavin oxidoreductase/NADH oxidase family.</text>
</comment>
<dbReference type="PANTHER" id="PTHR22893">
    <property type="entry name" value="NADH OXIDOREDUCTASE-RELATED"/>
    <property type="match status" value="1"/>
</dbReference>
<keyword evidence="6" id="KW-1185">Reference proteome</keyword>
<comment type="cofactor">
    <cofactor evidence="1">
        <name>FMN</name>
        <dbReference type="ChEBI" id="CHEBI:58210"/>
    </cofactor>
</comment>
<dbReference type="InterPro" id="IPR001155">
    <property type="entry name" value="OxRdtase_FMN_N"/>
</dbReference>
<evidence type="ECO:0000256" key="2">
    <source>
        <dbReference type="ARBA" id="ARBA00005979"/>
    </source>
</evidence>
<evidence type="ECO:0000313" key="5">
    <source>
        <dbReference type="EMBL" id="OJZ71984.1"/>
    </source>
</evidence>
<evidence type="ECO:0000313" key="6">
    <source>
        <dbReference type="Proteomes" id="UP000186438"/>
    </source>
</evidence>
<evidence type="ECO:0000256" key="3">
    <source>
        <dbReference type="ARBA" id="ARBA00023002"/>
    </source>
</evidence>
<comment type="caution">
    <text evidence="5">The sequence shown here is derived from an EMBL/GenBank/DDBJ whole genome shotgun (WGS) entry which is preliminary data.</text>
</comment>
<dbReference type="Proteomes" id="UP000186438">
    <property type="component" value="Unassembled WGS sequence"/>
</dbReference>